<accession>A0A2U1N2U2</accession>
<organism evidence="1 2">
    <name type="scientific">Artemisia annua</name>
    <name type="common">Sweet wormwood</name>
    <dbReference type="NCBI Taxonomy" id="35608"/>
    <lineage>
        <taxon>Eukaryota</taxon>
        <taxon>Viridiplantae</taxon>
        <taxon>Streptophyta</taxon>
        <taxon>Embryophyta</taxon>
        <taxon>Tracheophyta</taxon>
        <taxon>Spermatophyta</taxon>
        <taxon>Magnoliopsida</taxon>
        <taxon>eudicotyledons</taxon>
        <taxon>Gunneridae</taxon>
        <taxon>Pentapetalae</taxon>
        <taxon>asterids</taxon>
        <taxon>campanulids</taxon>
        <taxon>Asterales</taxon>
        <taxon>Asteraceae</taxon>
        <taxon>Asteroideae</taxon>
        <taxon>Anthemideae</taxon>
        <taxon>Artemisiinae</taxon>
        <taxon>Artemisia</taxon>
    </lineage>
</organism>
<keyword evidence="2" id="KW-1185">Reference proteome</keyword>
<dbReference type="EMBL" id="PKPP01003761">
    <property type="protein sequence ID" value="PWA67786.1"/>
    <property type="molecule type" value="Genomic_DNA"/>
</dbReference>
<gene>
    <name evidence="1" type="ORF">CTI12_AA314790</name>
</gene>
<dbReference type="STRING" id="35608.A0A2U1N2U2"/>
<sequence length="69" mass="7451">MLTVKRYGNDSQIGLIAAEVGGSVEAAPVEAHVELFDALVDGCKEAIKEGSSDAKVKLQYFHNENVHHN</sequence>
<evidence type="ECO:0000313" key="1">
    <source>
        <dbReference type="EMBL" id="PWA67786.1"/>
    </source>
</evidence>
<name>A0A2U1N2U2_ARTAN</name>
<protein>
    <submittedName>
        <fullName evidence="1">Uncharacterized protein</fullName>
    </submittedName>
</protein>
<dbReference type="OrthoDB" id="5857104at2759"/>
<dbReference type="AlphaFoldDB" id="A0A2U1N2U2"/>
<dbReference type="Proteomes" id="UP000245207">
    <property type="component" value="Unassembled WGS sequence"/>
</dbReference>
<evidence type="ECO:0000313" key="2">
    <source>
        <dbReference type="Proteomes" id="UP000245207"/>
    </source>
</evidence>
<reference evidence="1 2" key="1">
    <citation type="journal article" date="2018" name="Mol. Plant">
        <title>The genome of Artemisia annua provides insight into the evolution of Asteraceae family and artemisinin biosynthesis.</title>
        <authorList>
            <person name="Shen Q."/>
            <person name="Zhang L."/>
            <person name="Liao Z."/>
            <person name="Wang S."/>
            <person name="Yan T."/>
            <person name="Shi P."/>
            <person name="Liu M."/>
            <person name="Fu X."/>
            <person name="Pan Q."/>
            <person name="Wang Y."/>
            <person name="Lv Z."/>
            <person name="Lu X."/>
            <person name="Zhang F."/>
            <person name="Jiang W."/>
            <person name="Ma Y."/>
            <person name="Chen M."/>
            <person name="Hao X."/>
            <person name="Li L."/>
            <person name="Tang Y."/>
            <person name="Lv G."/>
            <person name="Zhou Y."/>
            <person name="Sun X."/>
            <person name="Brodelius P.E."/>
            <person name="Rose J.K.C."/>
            <person name="Tang K."/>
        </authorList>
    </citation>
    <scope>NUCLEOTIDE SEQUENCE [LARGE SCALE GENOMIC DNA]</scope>
    <source>
        <strain evidence="2">cv. Huhao1</strain>
        <tissue evidence="1">Leaf</tissue>
    </source>
</reference>
<comment type="caution">
    <text evidence="1">The sequence shown here is derived from an EMBL/GenBank/DDBJ whole genome shotgun (WGS) entry which is preliminary data.</text>
</comment>
<proteinExistence type="predicted"/>